<accession>A0A9Q3KHA1</accession>
<evidence type="ECO:0000256" key="1">
    <source>
        <dbReference type="SAM" id="MobiDB-lite"/>
    </source>
</evidence>
<comment type="caution">
    <text evidence="2">The sequence shown here is derived from an EMBL/GenBank/DDBJ whole genome shotgun (WGS) entry which is preliminary data.</text>
</comment>
<evidence type="ECO:0000313" key="3">
    <source>
        <dbReference type="Proteomes" id="UP000765509"/>
    </source>
</evidence>
<sequence>MLWNGIWFSNTHSFPQGRLIRVALLPLIADLPALRKVAGFASHSANRFCSFCNITRVDINEIDISKFETRTHENHISKANEWLQLQTKKEQDEFVKSHGVQWSILNKLDYWRPIDFCGIYIMHCLILGDIKDYCISFLKVGLAGHELELQRKKQSFLAPSNPSKYPFCLLGRPRKRKNEDENDSDKISRHKKQSLTRANLACIRPPTSQRHKGSSEASRTKSDQTAQSNRTSNSRYSLRSQTTTSTVLNLLPLTHGSDSLVPSDLSSDDNQYLNPMGDETPRLKKDKLEVLQKVINQTKVSSWFSCLPRKFGFKNFQTLKAVE</sequence>
<gene>
    <name evidence="2" type="ORF">O181_119806</name>
</gene>
<reference evidence="2" key="1">
    <citation type="submission" date="2021-03" db="EMBL/GenBank/DDBJ databases">
        <title>Draft genome sequence of rust myrtle Austropuccinia psidii MF-1, a brazilian biotype.</title>
        <authorList>
            <person name="Quecine M.C."/>
            <person name="Pachon D.M.R."/>
            <person name="Bonatelli M.L."/>
            <person name="Correr F.H."/>
            <person name="Franceschini L.M."/>
            <person name="Leite T.F."/>
            <person name="Margarido G.R.A."/>
            <person name="Almeida C.A."/>
            <person name="Ferrarezi J.A."/>
            <person name="Labate C.A."/>
        </authorList>
    </citation>
    <scope>NUCLEOTIDE SEQUENCE</scope>
    <source>
        <strain evidence="2">MF-1</strain>
    </source>
</reference>
<proteinExistence type="predicted"/>
<protein>
    <submittedName>
        <fullName evidence="2">Uncharacterized protein</fullName>
    </submittedName>
</protein>
<name>A0A9Q3KHA1_9BASI</name>
<keyword evidence="3" id="KW-1185">Reference proteome</keyword>
<dbReference type="PANTHER" id="PTHR46579">
    <property type="entry name" value="F5/8 TYPE C DOMAIN-CONTAINING PROTEIN-RELATED"/>
    <property type="match status" value="1"/>
</dbReference>
<dbReference type="OrthoDB" id="3248986at2759"/>
<evidence type="ECO:0000313" key="2">
    <source>
        <dbReference type="EMBL" id="MBW0580091.1"/>
    </source>
</evidence>
<feature type="compositionally biased region" description="Polar residues" evidence="1">
    <location>
        <begin position="223"/>
        <end position="241"/>
    </location>
</feature>
<feature type="region of interest" description="Disordered" evidence="1">
    <location>
        <begin position="167"/>
        <end position="241"/>
    </location>
</feature>
<dbReference type="EMBL" id="AVOT02106669">
    <property type="protein sequence ID" value="MBW0580091.1"/>
    <property type="molecule type" value="Genomic_DNA"/>
</dbReference>
<dbReference type="AlphaFoldDB" id="A0A9Q3KHA1"/>
<dbReference type="Proteomes" id="UP000765509">
    <property type="component" value="Unassembled WGS sequence"/>
</dbReference>
<dbReference type="PANTHER" id="PTHR46579:SF2">
    <property type="entry name" value="C2H2-TYPE DOMAIN-CONTAINING PROTEIN"/>
    <property type="match status" value="1"/>
</dbReference>
<organism evidence="2 3">
    <name type="scientific">Austropuccinia psidii MF-1</name>
    <dbReference type="NCBI Taxonomy" id="1389203"/>
    <lineage>
        <taxon>Eukaryota</taxon>
        <taxon>Fungi</taxon>
        <taxon>Dikarya</taxon>
        <taxon>Basidiomycota</taxon>
        <taxon>Pucciniomycotina</taxon>
        <taxon>Pucciniomycetes</taxon>
        <taxon>Pucciniales</taxon>
        <taxon>Sphaerophragmiaceae</taxon>
        <taxon>Austropuccinia</taxon>
    </lineage>
</organism>